<organism evidence="8 9">
    <name type="scientific">Corynebacterium uterequi</name>
    <dbReference type="NCBI Taxonomy" id="1072256"/>
    <lineage>
        <taxon>Bacteria</taxon>
        <taxon>Bacillati</taxon>
        <taxon>Actinomycetota</taxon>
        <taxon>Actinomycetes</taxon>
        <taxon>Mycobacteriales</taxon>
        <taxon>Corynebacteriaceae</taxon>
        <taxon>Corynebacterium</taxon>
    </lineage>
</organism>
<dbReference type="PANTHER" id="PTHR43099:SF5">
    <property type="entry name" value="HLYC_CORC FAMILY TRANSPORTER"/>
    <property type="match status" value="1"/>
</dbReference>
<evidence type="ECO:0000313" key="8">
    <source>
        <dbReference type="EMBL" id="AKK11585.1"/>
    </source>
</evidence>
<evidence type="ECO:0000259" key="6">
    <source>
        <dbReference type="PROSITE" id="PS51371"/>
    </source>
</evidence>
<keyword evidence="4 5" id="KW-0472">Membrane</keyword>
<evidence type="ECO:0000256" key="2">
    <source>
        <dbReference type="ARBA" id="ARBA00022475"/>
    </source>
</evidence>
<dbReference type="Pfam" id="PF01595">
    <property type="entry name" value="CNNM"/>
    <property type="match status" value="1"/>
</dbReference>
<dbReference type="Proteomes" id="UP000035548">
    <property type="component" value="Chromosome"/>
</dbReference>
<dbReference type="KEGG" id="cut:CUTER_08000"/>
<dbReference type="STRING" id="1072256.CUTER_08000"/>
<dbReference type="EMBL" id="CP011546">
    <property type="protein sequence ID" value="AKK11585.1"/>
    <property type="molecule type" value="Genomic_DNA"/>
</dbReference>
<keyword evidence="9" id="KW-1185">Reference proteome</keyword>
<evidence type="ECO:0000256" key="1">
    <source>
        <dbReference type="ARBA" id="ARBA00004651"/>
    </source>
</evidence>
<dbReference type="OrthoDB" id="110231at2"/>
<feature type="domain" description="CNNM transmembrane" evidence="7">
    <location>
        <begin position="1"/>
        <end position="202"/>
    </location>
</feature>
<dbReference type="Pfam" id="PF00571">
    <property type="entry name" value="CBS"/>
    <property type="match status" value="1"/>
</dbReference>
<name>A0A0G3HFP2_9CORY</name>
<dbReference type="PANTHER" id="PTHR43099">
    <property type="entry name" value="UPF0053 PROTEIN YRKA"/>
    <property type="match status" value="1"/>
</dbReference>
<dbReference type="InterPro" id="IPR002550">
    <property type="entry name" value="CNNM"/>
</dbReference>
<feature type="transmembrane region" description="Helical" evidence="5">
    <location>
        <begin position="96"/>
        <end position="118"/>
    </location>
</feature>
<reference evidence="9" key="2">
    <citation type="submission" date="2015-05" db="EMBL/GenBank/DDBJ databases">
        <title>Complete genome sequence of Corynebacterium uterequi DSM 45634, isolated from the uterus of a maiden mare.</title>
        <authorList>
            <person name="Ruckert C."/>
            <person name="Albersmeier A."/>
            <person name="Winkler A."/>
            <person name="Tauch A."/>
        </authorList>
    </citation>
    <scope>NUCLEOTIDE SEQUENCE [LARGE SCALE GENOMIC DNA]</scope>
    <source>
        <strain evidence="9">DSM 45634</strain>
    </source>
</reference>
<dbReference type="GO" id="GO:0005886">
    <property type="term" value="C:plasma membrane"/>
    <property type="evidence" value="ECO:0007669"/>
    <property type="project" value="UniProtKB-SubCell"/>
</dbReference>
<proteinExistence type="predicted"/>
<evidence type="ECO:0000256" key="5">
    <source>
        <dbReference type="SAM" id="Phobius"/>
    </source>
</evidence>
<feature type="transmembrane region" description="Helical" evidence="5">
    <location>
        <begin position="55"/>
        <end position="76"/>
    </location>
</feature>
<dbReference type="PROSITE" id="PS51846">
    <property type="entry name" value="CNNM"/>
    <property type="match status" value="1"/>
</dbReference>
<feature type="domain" description="CBS" evidence="6">
    <location>
        <begin position="282"/>
        <end position="338"/>
    </location>
</feature>
<protein>
    <submittedName>
        <fullName evidence="8">CBS domain-containing protein</fullName>
    </submittedName>
</protein>
<keyword evidence="3" id="KW-0129">CBS domain</keyword>
<dbReference type="AlphaFoldDB" id="A0A0G3HFP2"/>
<dbReference type="SUPFAM" id="SSF54631">
    <property type="entry name" value="CBS-domain pair"/>
    <property type="match status" value="1"/>
</dbReference>
<dbReference type="PROSITE" id="PS51371">
    <property type="entry name" value="CBS"/>
    <property type="match status" value="1"/>
</dbReference>
<comment type="subcellular location">
    <subcellularLocation>
        <location evidence="1">Cell membrane</location>
        <topology evidence="1">Multi-pass membrane protein</topology>
    </subcellularLocation>
</comment>
<evidence type="ECO:0000313" key="9">
    <source>
        <dbReference type="Proteomes" id="UP000035548"/>
    </source>
</evidence>
<dbReference type="RefSeq" id="WP_047259969.1">
    <property type="nucleotide sequence ID" value="NZ_CP011546.1"/>
</dbReference>
<feature type="transmembrane region" description="Helical" evidence="5">
    <location>
        <begin position="6"/>
        <end position="28"/>
    </location>
</feature>
<gene>
    <name evidence="8" type="ORF">CUTER_08000</name>
</gene>
<keyword evidence="2" id="KW-1003">Cell membrane</keyword>
<evidence type="ECO:0000256" key="3">
    <source>
        <dbReference type="PROSITE-ProRule" id="PRU00703"/>
    </source>
</evidence>
<dbReference type="PATRIC" id="fig|1072256.5.peg.1579"/>
<dbReference type="InterPro" id="IPR051676">
    <property type="entry name" value="UPF0053_domain"/>
</dbReference>
<dbReference type="Gene3D" id="3.10.580.10">
    <property type="entry name" value="CBS-domain"/>
    <property type="match status" value="1"/>
</dbReference>
<dbReference type="InterPro" id="IPR046342">
    <property type="entry name" value="CBS_dom_sf"/>
</dbReference>
<evidence type="ECO:0000256" key="4">
    <source>
        <dbReference type="PROSITE-ProRule" id="PRU01193"/>
    </source>
</evidence>
<sequence length="344" mass="37862">MAWYWSLTWTIILLVLSAFFVAIEFSLLSARRHRLEEQAETSAAARAGLRSLNELTMMLAGAQLGITAVTFALGAITKPWVHHMIEPLLEQVGLPAGTAGAVSFLLALFIVTFIHLVVGEMAPKSWAIAHPETALRIIAVPARWFVTVFRPLLAWINRCANRLVRLAGQDPVDRAAAKGYTTEMLHNLVQHSLETGALDADSAKDIEGIIALESSNIGEAVKSYGSPARELPVDATIADVHRVAREQNFLRIFITDPESVIPNVVYIRDTTLAAPTEPAVAYAHPPQRVTADTPIADVLDLMRETQEQIVVVLNDDAVLGIITWDDIMNQLWPEIEDQLDRAKN</sequence>
<evidence type="ECO:0000259" key="7">
    <source>
        <dbReference type="PROSITE" id="PS51846"/>
    </source>
</evidence>
<accession>A0A0G3HFP2</accession>
<dbReference type="InterPro" id="IPR000644">
    <property type="entry name" value="CBS_dom"/>
</dbReference>
<keyword evidence="4 5" id="KW-0812">Transmembrane</keyword>
<reference evidence="8 9" key="1">
    <citation type="journal article" date="2015" name="Genome Announc.">
        <title>Virulence Factor Genes Detected in the Complete Genome Sequence of Corynebacterium uterequi DSM 45634, Isolated from the Uterus of a Maiden Mare.</title>
        <authorList>
            <person name="Ruckert C."/>
            <person name="Kriete M."/>
            <person name="Jaenicke S."/>
            <person name="Winkler A."/>
            <person name="Tauch A."/>
        </authorList>
    </citation>
    <scope>NUCLEOTIDE SEQUENCE [LARGE SCALE GENOMIC DNA]</scope>
    <source>
        <strain evidence="8 9">DSM 45634</strain>
    </source>
</reference>
<keyword evidence="4 5" id="KW-1133">Transmembrane helix</keyword>